<dbReference type="InterPro" id="IPR036378">
    <property type="entry name" value="FAS1_dom_sf"/>
</dbReference>
<dbReference type="PANTHER" id="PTHR10900">
    <property type="entry name" value="PERIOSTIN-RELATED"/>
    <property type="match status" value="1"/>
</dbReference>
<dbReference type="PROSITE" id="PS50213">
    <property type="entry name" value="FAS1"/>
    <property type="match status" value="3"/>
</dbReference>
<protein>
    <submittedName>
        <fullName evidence="2">Fasciclin domain-containing protein</fullName>
    </submittedName>
</protein>
<gene>
    <name evidence="2" type="ORF">MM236_06760</name>
</gene>
<dbReference type="RefSeq" id="WP_241274194.1">
    <property type="nucleotide sequence ID" value="NZ_JAKZGS010000004.1"/>
</dbReference>
<evidence type="ECO:0000313" key="2">
    <source>
        <dbReference type="EMBL" id="MCH7397681.1"/>
    </source>
</evidence>
<dbReference type="InterPro" id="IPR000782">
    <property type="entry name" value="FAS1_domain"/>
</dbReference>
<dbReference type="SUPFAM" id="SSF82153">
    <property type="entry name" value="FAS1 domain"/>
    <property type="match status" value="3"/>
</dbReference>
<evidence type="ECO:0000313" key="3">
    <source>
        <dbReference type="Proteomes" id="UP001165488"/>
    </source>
</evidence>
<comment type="caution">
    <text evidence="2">The sequence shown here is derived from an EMBL/GenBank/DDBJ whole genome shotgun (WGS) entry which is preliminary data.</text>
</comment>
<dbReference type="Gene3D" id="2.30.180.10">
    <property type="entry name" value="FAS1 domain"/>
    <property type="match status" value="3"/>
</dbReference>
<feature type="domain" description="FAS1" evidence="1">
    <location>
        <begin position="314"/>
        <end position="449"/>
    </location>
</feature>
<sequence length="453" mass="49662">MENNRLRLFRGLLITCIVTLLYVSCNDNNNLPPQNEQLILGTMEELQNFSLFVEAVNLAGLQDSLAQQGPYTVFAPNDEAFRETLQSLGVSSIENIPPNELGALLAYHIIPGRILYNQIPTGEVQTFLESINITFSKNGSNVILNDSVQVLTRNIEARNGMIHEIDKVLFPPANSILNVVENNGFSTFLAAVEAAEIEGLLTNEGPFTLFVPTNAAFTRYLTENEIDQETLLASPELENIISYHLIRGILPAASIEAGRIPSLTEEPIFLSVAPNGAFWLNGKARITASNIAADNGLVHVIDQVIESPKQSISEKMTTLNTAENPQFIILVEALEKTGQITDLDRDFEDNISLFAPTDAAFEELFADLGVAGIDAIEVETLRRILQYHLVPNRLFSQDLREGATLPTLISGQTLSVNLAQLQINESGLISNLLNIHGQNGVVHGIDKVLIPED</sequence>
<dbReference type="Proteomes" id="UP001165488">
    <property type="component" value="Unassembled WGS sequence"/>
</dbReference>
<dbReference type="Pfam" id="PF02469">
    <property type="entry name" value="Fasciclin"/>
    <property type="match status" value="3"/>
</dbReference>
<keyword evidence="3" id="KW-1185">Reference proteome</keyword>
<accession>A0ABS9UM37</accession>
<dbReference type="PANTHER" id="PTHR10900:SF77">
    <property type="entry name" value="FI19380P1"/>
    <property type="match status" value="1"/>
</dbReference>
<proteinExistence type="predicted"/>
<feature type="domain" description="FAS1" evidence="1">
    <location>
        <begin position="172"/>
        <end position="305"/>
    </location>
</feature>
<reference evidence="2" key="1">
    <citation type="submission" date="2022-03" db="EMBL/GenBank/DDBJ databases">
        <title>De novo assembled genomes of Belliella spp. (Cyclobacteriaceae) strains.</title>
        <authorList>
            <person name="Szabo A."/>
            <person name="Korponai K."/>
            <person name="Felfoldi T."/>
        </authorList>
    </citation>
    <scope>NUCLEOTIDE SEQUENCE</scope>
    <source>
        <strain evidence="2">DSM 107340</strain>
    </source>
</reference>
<dbReference type="InterPro" id="IPR050904">
    <property type="entry name" value="Adhesion/Biosynth-related"/>
</dbReference>
<dbReference type="EMBL" id="JAKZGS010000004">
    <property type="protein sequence ID" value="MCH7397681.1"/>
    <property type="molecule type" value="Genomic_DNA"/>
</dbReference>
<feature type="domain" description="FAS1" evidence="1">
    <location>
        <begin position="36"/>
        <end position="169"/>
    </location>
</feature>
<organism evidence="2 3">
    <name type="scientific">Belliella calami</name>
    <dbReference type="NCBI Taxonomy" id="2923436"/>
    <lineage>
        <taxon>Bacteria</taxon>
        <taxon>Pseudomonadati</taxon>
        <taxon>Bacteroidota</taxon>
        <taxon>Cytophagia</taxon>
        <taxon>Cytophagales</taxon>
        <taxon>Cyclobacteriaceae</taxon>
        <taxon>Belliella</taxon>
    </lineage>
</organism>
<name>A0ABS9UM37_9BACT</name>
<dbReference type="SMART" id="SM00554">
    <property type="entry name" value="FAS1"/>
    <property type="match status" value="3"/>
</dbReference>
<evidence type="ECO:0000259" key="1">
    <source>
        <dbReference type="PROSITE" id="PS50213"/>
    </source>
</evidence>